<dbReference type="InterPro" id="IPR039420">
    <property type="entry name" value="WalR-like"/>
</dbReference>
<keyword evidence="1 5" id="KW-0597">Phosphoprotein</keyword>
<comment type="caution">
    <text evidence="7">The sequence shown here is derived from an EMBL/GenBank/DDBJ whole genome shotgun (WGS) entry which is preliminary data.</text>
</comment>
<proteinExistence type="predicted"/>
<sequence length="225" mass="25541">MEEIRIVVTDDIEDIRDYFKMILDREADIEVIGMAASGEESVRIVSACSPDIVLMDIEMESAMAGIEAIARIKAEKPYVKIIVLTIHEEDEVLFKAYGAGAVDYIVKTSSIADILNSIRSAHQNRLYMRPEIAGKILGEFTKLQNEKNSLIYTLNIVSKLTDTEFGILTAVYKGFTYKEIAKERHVEEVTIRTQVNKILKKFEKGSMKEVVSILRELKILDIYSR</sequence>
<feature type="modified residue" description="4-aspartylphosphate" evidence="5">
    <location>
        <position position="56"/>
    </location>
</feature>
<dbReference type="SMART" id="SM00421">
    <property type="entry name" value="HTH_LUXR"/>
    <property type="match status" value="1"/>
</dbReference>
<keyword evidence="3" id="KW-0238">DNA-binding</keyword>
<evidence type="ECO:0000313" key="8">
    <source>
        <dbReference type="Proteomes" id="UP000658690"/>
    </source>
</evidence>
<evidence type="ECO:0000256" key="1">
    <source>
        <dbReference type="ARBA" id="ARBA00022553"/>
    </source>
</evidence>
<dbReference type="Proteomes" id="UP000658690">
    <property type="component" value="Unassembled WGS sequence"/>
</dbReference>
<reference evidence="7 8" key="1">
    <citation type="submission" date="2019-10" db="EMBL/GenBank/DDBJ databases">
        <title>Description of Paenibacillus choica sp. nov.</title>
        <authorList>
            <person name="Carlier A."/>
            <person name="Qi S."/>
        </authorList>
    </citation>
    <scope>NUCLEOTIDE SEQUENCE [LARGE SCALE GENOMIC DNA]</scope>
    <source>
        <strain evidence="7 8">LMG 31460</strain>
    </source>
</reference>
<dbReference type="InterPro" id="IPR016032">
    <property type="entry name" value="Sig_transdc_resp-reg_C-effctor"/>
</dbReference>
<dbReference type="InterPro" id="IPR000792">
    <property type="entry name" value="Tscrpt_reg_LuxR_C"/>
</dbReference>
<dbReference type="PRINTS" id="PR00038">
    <property type="entry name" value="HTHLUXR"/>
</dbReference>
<keyword evidence="8" id="KW-1185">Reference proteome</keyword>
<dbReference type="PANTHER" id="PTHR43214">
    <property type="entry name" value="TWO-COMPONENT RESPONSE REGULATOR"/>
    <property type="match status" value="1"/>
</dbReference>
<dbReference type="PROSITE" id="PS50110">
    <property type="entry name" value="RESPONSE_REGULATORY"/>
    <property type="match status" value="1"/>
</dbReference>
<dbReference type="InterPro" id="IPR058245">
    <property type="entry name" value="NreC/VraR/RcsB-like_REC"/>
</dbReference>
<dbReference type="CDD" id="cd17535">
    <property type="entry name" value="REC_NarL-like"/>
    <property type="match status" value="1"/>
</dbReference>
<keyword evidence="4" id="KW-0804">Transcription</keyword>
<evidence type="ECO:0000256" key="4">
    <source>
        <dbReference type="ARBA" id="ARBA00023163"/>
    </source>
</evidence>
<accession>A0ABX1YZ00</accession>
<dbReference type="SMART" id="SM00448">
    <property type="entry name" value="REC"/>
    <property type="match status" value="1"/>
</dbReference>
<dbReference type="Pfam" id="PF00072">
    <property type="entry name" value="Response_reg"/>
    <property type="match status" value="1"/>
</dbReference>
<dbReference type="EMBL" id="WHOC01000061">
    <property type="protein sequence ID" value="NOU86372.1"/>
    <property type="molecule type" value="Genomic_DNA"/>
</dbReference>
<feature type="domain" description="Response regulatory" evidence="6">
    <location>
        <begin position="5"/>
        <end position="122"/>
    </location>
</feature>
<evidence type="ECO:0000256" key="5">
    <source>
        <dbReference type="PROSITE-ProRule" id="PRU00169"/>
    </source>
</evidence>
<dbReference type="SUPFAM" id="SSF52172">
    <property type="entry name" value="CheY-like"/>
    <property type="match status" value="1"/>
</dbReference>
<dbReference type="Gene3D" id="3.40.50.2300">
    <property type="match status" value="1"/>
</dbReference>
<evidence type="ECO:0000256" key="3">
    <source>
        <dbReference type="ARBA" id="ARBA00023125"/>
    </source>
</evidence>
<dbReference type="Pfam" id="PF00196">
    <property type="entry name" value="GerE"/>
    <property type="match status" value="1"/>
</dbReference>
<evidence type="ECO:0000259" key="6">
    <source>
        <dbReference type="PROSITE" id="PS50110"/>
    </source>
</evidence>
<gene>
    <name evidence="7" type="ORF">GC102_11405</name>
</gene>
<dbReference type="InterPro" id="IPR011006">
    <property type="entry name" value="CheY-like_superfamily"/>
</dbReference>
<dbReference type="InterPro" id="IPR001789">
    <property type="entry name" value="Sig_transdc_resp-reg_receiver"/>
</dbReference>
<dbReference type="SUPFAM" id="SSF46894">
    <property type="entry name" value="C-terminal effector domain of the bipartite response regulators"/>
    <property type="match status" value="1"/>
</dbReference>
<name>A0ABX1YZ00_9BACL</name>
<evidence type="ECO:0000313" key="7">
    <source>
        <dbReference type="EMBL" id="NOU86372.1"/>
    </source>
</evidence>
<dbReference type="PANTHER" id="PTHR43214:SF43">
    <property type="entry name" value="TWO-COMPONENT RESPONSE REGULATOR"/>
    <property type="match status" value="1"/>
</dbReference>
<evidence type="ECO:0000256" key="2">
    <source>
        <dbReference type="ARBA" id="ARBA00023015"/>
    </source>
</evidence>
<keyword evidence="2" id="KW-0805">Transcription regulation</keyword>
<organism evidence="7 8">
    <name type="scientific">Paenibacillus germinis</name>
    <dbReference type="NCBI Taxonomy" id="2654979"/>
    <lineage>
        <taxon>Bacteria</taxon>
        <taxon>Bacillati</taxon>
        <taxon>Bacillota</taxon>
        <taxon>Bacilli</taxon>
        <taxon>Bacillales</taxon>
        <taxon>Paenibacillaceae</taxon>
        <taxon>Paenibacillus</taxon>
    </lineage>
</organism>
<dbReference type="RefSeq" id="WP_171689660.1">
    <property type="nucleotide sequence ID" value="NZ_WHOC01000061.1"/>
</dbReference>
<protein>
    <submittedName>
        <fullName evidence="7">Response regulator</fullName>
    </submittedName>
</protein>